<dbReference type="Proteomes" id="UP000515733">
    <property type="component" value="Plasmid pI"/>
</dbReference>
<proteinExistence type="predicted"/>
<evidence type="ECO:0000256" key="1">
    <source>
        <dbReference type="SAM" id="MobiDB-lite"/>
    </source>
</evidence>
<dbReference type="KEGG" id="doe:DENOEST_P0174"/>
<accession>A0A6S6Y701</accession>
<feature type="region of interest" description="Disordered" evidence="1">
    <location>
        <begin position="1"/>
        <end position="120"/>
    </location>
</feature>
<keyword evidence="2" id="KW-0614">Plasmid</keyword>
<dbReference type="EMBL" id="LR778302">
    <property type="protein sequence ID" value="CAB1371332.1"/>
    <property type="molecule type" value="Genomic_DNA"/>
</dbReference>
<protein>
    <submittedName>
        <fullName evidence="2">Uncharacterized protein</fullName>
    </submittedName>
</protein>
<keyword evidence="3" id="KW-1185">Reference proteome</keyword>
<dbReference type="AlphaFoldDB" id="A0A6S6Y701"/>
<name>A0A6S6Y701_9PROT</name>
<sequence length="251" mass="28474">MQLASRFRNATGTRADRPLSDEEIRAVAPRSSLRPPTKAALRGTPHSDHRRAEWPAPRGLPALHGLPNPCPRRRQARAHQAHDPPASRRPDRRPGGERNHPAEQPRRHEQLSDARRHVPLRLPERHGVRRTTNDIRVRHNGDVVGEVIEGAFKVLDSFETIGEQREAMQALTVNPGEAGRLCPCCADAQSTTRTQAPRRSLKPRCWPAPLRGPPRRYVDHVQSRARELAERWLARPQPCRPDHDHAPGQWH</sequence>
<feature type="compositionally biased region" description="Basic and acidic residues" evidence="1">
    <location>
        <begin position="80"/>
        <end position="120"/>
    </location>
</feature>
<evidence type="ECO:0000313" key="3">
    <source>
        <dbReference type="Proteomes" id="UP000515733"/>
    </source>
</evidence>
<dbReference type="Pfam" id="PF06067">
    <property type="entry name" value="DUF932"/>
    <property type="match status" value="1"/>
</dbReference>
<reference evidence="2 3" key="1">
    <citation type="submission" date="2020-03" db="EMBL/GenBank/DDBJ databases">
        <authorList>
            <consortium name="Genoscope - CEA"/>
            <person name="William W."/>
        </authorList>
    </citation>
    <scope>NUCLEOTIDE SEQUENCE [LARGE SCALE GENOMIC DNA]</scope>
    <source>
        <strain evidence="3">DSM 16959</strain>
        <plasmid evidence="2 3">pI</plasmid>
    </source>
</reference>
<dbReference type="InterPro" id="IPR026325">
    <property type="entry name" value="DUF932"/>
</dbReference>
<gene>
    <name evidence="2" type="ORF">DENOEST_P0174</name>
</gene>
<organism evidence="2 3">
    <name type="scientific">Denitratisoma oestradiolicum</name>
    <dbReference type="NCBI Taxonomy" id="311182"/>
    <lineage>
        <taxon>Bacteria</taxon>
        <taxon>Pseudomonadati</taxon>
        <taxon>Pseudomonadota</taxon>
        <taxon>Betaproteobacteria</taxon>
        <taxon>Nitrosomonadales</taxon>
        <taxon>Sterolibacteriaceae</taxon>
        <taxon>Denitratisoma</taxon>
    </lineage>
</organism>
<feature type="compositionally biased region" description="Basic and acidic residues" evidence="1">
    <location>
        <begin position="14"/>
        <end position="25"/>
    </location>
</feature>
<geneLocation type="plasmid" evidence="2 3">
    <name>pI</name>
</geneLocation>
<evidence type="ECO:0000313" key="2">
    <source>
        <dbReference type="EMBL" id="CAB1371332.1"/>
    </source>
</evidence>